<evidence type="ECO:0000313" key="1">
    <source>
        <dbReference type="EMBL" id="CAJ1959908.1"/>
    </source>
</evidence>
<keyword evidence="2" id="KW-1185">Reference proteome</keyword>
<comment type="caution">
    <text evidence="1">The sequence shown here is derived from an EMBL/GenBank/DDBJ whole genome shotgun (WGS) entry which is preliminary data.</text>
</comment>
<name>A0AAD2G244_9STRA</name>
<protein>
    <recommendedName>
        <fullName evidence="3">Subtilisin</fullName>
    </recommendedName>
</protein>
<dbReference type="Proteomes" id="UP001295423">
    <property type="component" value="Unassembled WGS sequence"/>
</dbReference>
<dbReference type="AlphaFoldDB" id="A0AAD2G244"/>
<accession>A0AAD2G244</accession>
<evidence type="ECO:0000313" key="2">
    <source>
        <dbReference type="Proteomes" id="UP001295423"/>
    </source>
</evidence>
<reference evidence="1" key="1">
    <citation type="submission" date="2023-08" db="EMBL/GenBank/DDBJ databases">
        <authorList>
            <person name="Audoor S."/>
            <person name="Bilcke G."/>
        </authorList>
    </citation>
    <scope>NUCLEOTIDE SEQUENCE</scope>
</reference>
<sequence length="84" mass="9165">MSEANNTNVMSETNSTSMMFGWGQQYKNRYCSLSAHKATIAIVGPALNGGSTSTRFDTGYSTSCRLVSQAVSFFRGHPSLFLKE</sequence>
<proteinExistence type="predicted"/>
<organism evidence="1 2">
    <name type="scientific">Cylindrotheca closterium</name>
    <dbReference type="NCBI Taxonomy" id="2856"/>
    <lineage>
        <taxon>Eukaryota</taxon>
        <taxon>Sar</taxon>
        <taxon>Stramenopiles</taxon>
        <taxon>Ochrophyta</taxon>
        <taxon>Bacillariophyta</taxon>
        <taxon>Bacillariophyceae</taxon>
        <taxon>Bacillariophycidae</taxon>
        <taxon>Bacillariales</taxon>
        <taxon>Bacillariaceae</taxon>
        <taxon>Cylindrotheca</taxon>
    </lineage>
</organism>
<evidence type="ECO:0008006" key="3">
    <source>
        <dbReference type="Google" id="ProtNLM"/>
    </source>
</evidence>
<dbReference type="EMBL" id="CAKOGP040002029">
    <property type="protein sequence ID" value="CAJ1959908.1"/>
    <property type="molecule type" value="Genomic_DNA"/>
</dbReference>
<gene>
    <name evidence="1" type="ORF">CYCCA115_LOCUS18327</name>
</gene>